<organism evidence="6 7">
    <name type="scientific">Cavenderia fasciculata</name>
    <name type="common">Slime mold</name>
    <name type="synonym">Dictyostelium fasciculatum</name>
    <dbReference type="NCBI Taxonomy" id="261658"/>
    <lineage>
        <taxon>Eukaryota</taxon>
        <taxon>Amoebozoa</taxon>
        <taxon>Evosea</taxon>
        <taxon>Eumycetozoa</taxon>
        <taxon>Dictyostelia</taxon>
        <taxon>Acytosteliales</taxon>
        <taxon>Cavenderiaceae</taxon>
        <taxon>Cavenderia</taxon>
    </lineage>
</organism>
<dbReference type="InterPro" id="IPR041706">
    <property type="entry name" value="YchF_N"/>
</dbReference>
<keyword evidence="7" id="KW-1185">Reference proteome</keyword>
<dbReference type="GO" id="GO:0005737">
    <property type="term" value="C:cytoplasm"/>
    <property type="evidence" value="ECO:0007669"/>
    <property type="project" value="UniProtKB-SubCell"/>
</dbReference>
<dbReference type="Pfam" id="PF01926">
    <property type="entry name" value="MMR_HSR1"/>
    <property type="match status" value="1"/>
</dbReference>
<dbReference type="CDD" id="cd01900">
    <property type="entry name" value="YchF"/>
    <property type="match status" value="1"/>
</dbReference>
<accession>F4PR24</accession>
<keyword evidence="2 4" id="KW-0547">Nucleotide-binding</keyword>
<dbReference type="NCBIfam" id="TIGR00092">
    <property type="entry name" value="redox-regulated ATPase YchF"/>
    <property type="match status" value="1"/>
</dbReference>
<dbReference type="GO" id="GO:0046872">
    <property type="term" value="F:metal ion binding"/>
    <property type="evidence" value="ECO:0007669"/>
    <property type="project" value="UniProtKB-KW"/>
</dbReference>
<dbReference type="InterPro" id="IPR012675">
    <property type="entry name" value="Beta-grasp_dom_sf"/>
</dbReference>
<dbReference type="PROSITE" id="PS51710">
    <property type="entry name" value="G_OBG"/>
    <property type="match status" value="1"/>
</dbReference>
<dbReference type="PANTHER" id="PTHR23305">
    <property type="entry name" value="OBG GTPASE FAMILY"/>
    <property type="match status" value="1"/>
</dbReference>
<evidence type="ECO:0000256" key="2">
    <source>
        <dbReference type="ARBA" id="ARBA00022741"/>
    </source>
</evidence>
<dbReference type="OrthoDB" id="424823at2759"/>
<proteinExistence type="inferred from homology"/>
<dbReference type="OMA" id="ARQWTIR"/>
<name>F4PR24_CACFS</name>
<dbReference type="Gene3D" id="1.10.150.300">
    <property type="entry name" value="TGS-like domain"/>
    <property type="match status" value="1"/>
</dbReference>
<dbReference type="FunFam" id="3.10.20.30:FF:000001">
    <property type="entry name" value="Ribosome-binding ATPase YchF"/>
    <property type="match status" value="1"/>
</dbReference>
<feature type="domain" description="OBG-type G" evidence="5">
    <location>
        <begin position="59"/>
        <end position="313"/>
    </location>
</feature>
<dbReference type="InterPro" id="IPR027417">
    <property type="entry name" value="P-loop_NTPase"/>
</dbReference>
<dbReference type="InterPro" id="IPR031167">
    <property type="entry name" value="G_OBG"/>
</dbReference>
<dbReference type="SUPFAM" id="SSF81271">
    <property type="entry name" value="TGS-like"/>
    <property type="match status" value="1"/>
</dbReference>
<evidence type="ECO:0000256" key="4">
    <source>
        <dbReference type="HAMAP-Rule" id="MF_03167"/>
    </source>
</evidence>
<dbReference type="InterPro" id="IPR004396">
    <property type="entry name" value="ATPase_YchF/OLA1"/>
</dbReference>
<feature type="binding site" evidence="4">
    <location>
        <begin position="68"/>
        <end position="73"/>
    </location>
    <ligand>
        <name>ATP</name>
        <dbReference type="ChEBI" id="CHEBI:30616"/>
    </ligand>
</feature>
<dbReference type="InterPro" id="IPR006073">
    <property type="entry name" value="GTP-bd"/>
</dbReference>
<dbReference type="Gene3D" id="3.10.20.30">
    <property type="match status" value="1"/>
</dbReference>
<dbReference type="PRINTS" id="PR00326">
    <property type="entry name" value="GTP1OBG"/>
</dbReference>
<dbReference type="Proteomes" id="UP000007797">
    <property type="component" value="Unassembled WGS sequence"/>
</dbReference>
<protein>
    <recommendedName>
        <fullName evidence="4">Obg-like ATPase 1</fullName>
    </recommendedName>
</protein>
<reference evidence="7" key="1">
    <citation type="journal article" date="2011" name="Genome Res.">
        <title>Phylogeny-wide analysis of social amoeba genomes highlights ancient origins for complex intercellular communication.</title>
        <authorList>
            <person name="Heidel A.J."/>
            <person name="Lawal H.M."/>
            <person name="Felder M."/>
            <person name="Schilde C."/>
            <person name="Helps N.R."/>
            <person name="Tunggal B."/>
            <person name="Rivero F."/>
            <person name="John U."/>
            <person name="Schleicher M."/>
            <person name="Eichinger L."/>
            <person name="Platzer M."/>
            <person name="Noegel A.A."/>
            <person name="Schaap P."/>
            <person name="Gloeckner G."/>
        </authorList>
    </citation>
    <scope>NUCLEOTIDE SEQUENCE [LARGE SCALE GENOMIC DNA]</scope>
    <source>
        <strain evidence="7">SH3</strain>
    </source>
</reference>
<dbReference type="SUPFAM" id="SSF52540">
    <property type="entry name" value="P-loop containing nucleoside triphosphate hydrolases"/>
    <property type="match status" value="1"/>
</dbReference>
<keyword evidence="4" id="KW-0378">Hydrolase</keyword>
<keyword evidence="1" id="KW-0479">Metal-binding</keyword>
<dbReference type="RefSeq" id="XP_004359932.1">
    <property type="nucleotide sequence ID" value="XM_004359875.1"/>
</dbReference>
<comment type="subcellular location">
    <subcellularLocation>
        <location evidence="4">Cytoplasm</location>
    </subcellularLocation>
</comment>
<dbReference type="GO" id="GO:0043023">
    <property type="term" value="F:ribosomal large subunit binding"/>
    <property type="evidence" value="ECO:0007669"/>
    <property type="project" value="UniProtKB-UniRule"/>
</dbReference>
<evidence type="ECO:0000313" key="6">
    <source>
        <dbReference type="EMBL" id="EGG22081.1"/>
    </source>
</evidence>
<dbReference type="GO" id="GO:0005524">
    <property type="term" value="F:ATP binding"/>
    <property type="evidence" value="ECO:0007669"/>
    <property type="project" value="UniProtKB-UniRule"/>
</dbReference>
<dbReference type="KEGG" id="dfa:DFA_01971"/>
<sequence length="422" mass="46508">MIKSSIQLLFKTTTTTNSQSLSSSSTRIILRHYATATPIAAGDTKAKASHFMRLKGSCKSAGIVGLPNIGKSSLFNALTSSQSAAAANFPFCTIDPNIGLVMVPDERLNHISKLLNTKSKVETQLEFVDIAGLVKGASDGEGLGNKFLANIRQVSLIVHLVRCFEDGNITHVHDHIDPIKDIETIETELILADMQSLEKVLTEQKKRPTPEQLLRNQVAQRVIKSLEGGVLARDVEIEEKEWAAFQSLHLLTCKPILYTCNVGEADVATGNKYTEMVKEFSRKQGSQVDPVIVSAKIESEVANLESEEMKKEFLQLYGLTHNGLSKVINGARNLMGLQSYYTASERECRAWTIPVGTKARAAAGVIHSDFEKGFIKADTIAYQDFIDVNGDEKLAKEKGKQRQEGPNYLVQDGDVMFFKFNL</sequence>
<comment type="similarity">
    <text evidence="4">Belongs to the TRAFAC class OBG-HflX-like GTPase superfamily. OBG GTPase family. YchF/OLA1 subfamily.</text>
</comment>
<dbReference type="InterPro" id="IPR023192">
    <property type="entry name" value="TGS-like_dom_sf"/>
</dbReference>
<dbReference type="FunFam" id="1.10.150.300:FF:000001">
    <property type="entry name" value="Ribosome-binding ATPase YchF"/>
    <property type="match status" value="1"/>
</dbReference>
<dbReference type="PANTHER" id="PTHR23305:SF18">
    <property type="entry name" value="OBG-TYPE G DOMAIN-CONTAINING PROTEIN"/>
    <property type="match status" value="1"/>
</dbReference>
<dbReference type="Pfam" id="PF06071">
    <property type="entry name" value="YchF-GTPase_C"/>
    <property type="match status" value="1"/>
</dbReference>
<dbReference type="EMBL" id="GL883010">
    <property type="protein sequence ID" value="EGG22081.1"/>
    <property type="molecule type" value="Genomic_DNA"/>
</dbReference>
<dbReference type="GeneID" id="14873156"/>
<comment type="subunit">
    <text evidence="4">Monomer.</text>
</comment>
<feature type="binding site" evidence="4">
    <location>
        <position position="262"/>
    </location>
    <ligand>
        <name>ATP</name>
        <dbReference type="ChEBI" id="CHEBI:30616"/>
    </ligand>
</feature>
<gene>
    <name evidence="6" type="ORF">DFA_01971</name>
</gene>
<dbReference type="Gene3D" id="3.40.50.300">
    <property type="entry name" value="P-loop containing nucleotide triphosphate hydrolases"/>
    <property type="match status" value="1"/>
</dbReference>
<dbReference type="AlphaFoldDB" id="F4PR24"/>
<dbReference type="STRING" id="1054147.F4PR24"/>
<comment type="function">
    <text evidence="4">Hydrolyzes ATP, and can also hydrolyze GTP with lower efficiency. Has lower affinity for GTP.</text>
</comment>
<dbReference type="InterPro" id="IPR013029">
    <property type="entry name" value="YchF_C"/>
</dbReference>
<keyword evidence="4" id="KW-0963">Cytoplasm</keyword>
<dbReference type="HAMAP" id="MF_00944">
    <property type="entry name" value="YchF_OLA1_ATPase"/>
    <property type="match status" value="1"/>
</dbReference>
<dbReference type="GO" id="GO:0005525">
    <property type="term" value="F:GTP binding"/>
    <property type="evidence" value="ECO:0007669"/>
    <property type="project" value="InterPro"/>
</dbReference>
<evidence type="ECO:0000256" key="3">
    <source>
        <dbReference type="ARBA" id="ARBA00022840"/>
    </source>
</evidence>
<dbReference type="GO" id="GO:0016887">
    <property type="term" value="F:ATP hydrolysis activity"/>
    <property type="evidence" value="ECO:0007669"/>
    <property type="project" value="UniProtKB-UniRule"/>
</dbReference>
<evidence type="ECO:0000259" key="5">
    <source>
        <dbReference type="PROSITE" id="PS51710"/>
    </source>
</evidence>
<evidence type="ECO:0000313" key="7">
    <source>
        <dbReference type="Proteomes" id="UP000007797"/>
    </source>
</evidence>
<keyword evidence="3 4" id="KW-0067">ATP-binding</keyword>
<evidence type="ECO:0000256" key="1">
    <source>
        <dbReference type="ARBA" id="ARBA00022723"/>
    </source>
</evidence>
<dbReference type="CDD" id="cd04867">
    <property type="entry name" value="TGS_YchF_OLA1"/>
    <property type="match status" value="1"/>
</dbReference>
<dbReference type="InterPro" id="IPR012676">
    <property type="entry name" value="TGS-like"/>
</dbReference>